<comment type="subcellular location">
    <subcellularLocation>
        <location evidence="1">Nucleus</location>
    </subcellularLocation>
</comment>
<dbReference type="GO" id="GO:0009751">
    <property type="term" value="P:response to salicylic acid"/>
    <property type="evidence" value="ECO:0007669"/>
    <property type="project" value="UniProtKB-ARBA"/>
</dbReference>
<dbReference type="FunFam" id="2.20.25.80:FF:000008">
    <property type="entry name" value="WRKY transcription factor 40"/>
    <property type="match status" value="1"/>
</dbReference>
<organism evidence="7">
    <name type="scientific">Zanthoxylum armatum</name>
    <dbReference type="NCBI Taxonomy" id="67938"/>
    <lineage>
        <taxon>Eukaryota</taxon>
        <taxon>Viridiplantae</taxon>
        <taxon>Streptophyta</taxon>
        <taxon>Embryophyta</taxon>
        <taxon>Tracheophyta</taxon>
        <taxon>Spermatophyta</taxon>
        <taxon>Magnoliopsida</taxon>
        <taxon>eudicotyledons</taxon>
        <taxon>Gunneridae</taxon>
        <taxon>Pentapetalae</taxon>
        <taxon>rosids</taxon>
        <taxon>malvids</taxon>
        <taxon>Sapindales</taxon>
        <taxon>Rutaceae</taxon>
        <taxon>Zanthoxyloideae</taxon>
        <taxon>Zanthoxylum</taxon>
    </lineage>
</organism>
<protein>
    <submittedName>
        <fullName evidence="7">WRKY transcription factor protein 15</fullName>
    </submittedName>
</protein>
<keyword evidence="5" id="KW-0539">Nucleus</keyword>
<dbReference type="SUPFAM" id="SSF118290">
    <property type="entry name" value="WRKY DNA-binding domain"/>
    <property type="match status" value="1"/>
</dbReference>
<name>A0A8F1NP26_9ROSI</name>
<evidence type="ECO:0000256" key="2">
    <source>
        <dbReference type="ARBA" id="ARBA00023015"/>
    </source>
</evidence>
<evidence type="ECO:0000256" key="5">
    <source>
        <dbReference type="ARBA" id="ARBA00023242"/>
    </source>
</evidence>
<accession>A0A8F1NP26</accession>
<dbReference type="PROSITE" id="PS50811">
    <property type="entry name" value="WRKY"/>
    <property type="match status" value="1"/>
</dbReference>
<dbReference type="SMART" id="SM00774">
    <property type="entry name" value="WRKY"/>
    <property type="match status" value="1"/>
</dbReference>
<dbReference type="PANTHER" id="PTHR31429:SF76">
    <property type="entry name" value="WRKY FAMILY TRANSCRIPTION FACTOR-RELATED"/>
    <property type="match status" value="1"/>
</dbReference>
<evidence type="ECO:0000259" key="6">
    <source>
        <dbReference type="PROSITE" id="PS50811"/>
    </source>
</evidence>
<dbReference type="InterPro" id="IPR036576">
    <property type="entry name" value="WRKY_dom_sf"/>
</dbReference>
<dbReference type="Gene3D" id="2.20.25.80">
    <property type="entry name" value="WRKY domain"/>
    <property type="match status" value="1"/>
</dbReference>
<proteinExistence type="evidence at transcript level"/>
<sequence length="320" mass="36111">MDSTWVDTSLDLNLNLNLLNPRSEIPKREFKFKGDHHFSEFEERALVKQENGVLVEELNRISTENKKLTEKLSVLCKNYNNLQKQYMDLMTKNTENELAMAKKRKAESEDYYSNMIGLNGHTECSSTSDEESCKEPKENNIKPKVYRVYVRANASDSTLIVKDGYQWRKYGQKVTKDNPSPRAYFKCSFAPSCCVKKKVQRSAADPSMLVVTYEGKHNHPQPDSKAEQLSLSPSNGATIPISAVTLMRSTSPTVNLDMIQPGLLFDDDAKRSTIQEIEAPAVQQILVQQMASNLTRDPNFTAALAAAISGRFVDQKKKSN</sequence>
<evidence type="ECO:0000256" key="1">
    <source>
        <dbReference type="ARBA" id="ARBA00004123"/>
    </source>
</evidence>
<dbReference type="GO" id="GO:0043565">
    <property type="term" value="F:sequence-specific DNA binding"/>
    <property type="evidence" value="ECO:0007669"/>
    <property type="project" value="InterPro"/>
</dbReference>
<reference evidence="7" key="1">
    <citation type="submission" date="2020-11" db="EMBL/GenBank/DDBJ databases">
        <authorList>
            <person name="Wang Y."/>
            <person name="Feng F."/>
        </authorList>
    </citation>
    <scope>NUCLEOTIDE SEQUENCE</scope>
</reference>
<dbReference type="GO" id="GO:0031347">
    <property type="term" value="P:regulation of defense response"/>
    <property type="evidence" value="ECO:0007669"/>
    <property type="project" value="UniProtKB-ARBA"/>
</dbReference>
<dbReference type="GO" id="GO:0002237">
    <property type="term" value="P:response to molecule of bacterial origin"/>
    <property type="evidence" value="ECO:0007669"/>
    <property type="project" value="UniProtKB-ARBA"/>
</dbReference>
<keyword evidence="4" id="KW-0804">Transcription</keyword>
<dbReference type="InterPro" id="IPR044810">
    <property type="entry name" value="WRKY_plant"/>
</dbReference>
<evidence type="ECO:0000313" key="7">
    <source>
        <dbReference type="EMBL" id="QWQ79533.1"/>
    </source>
</evidence>
<dbReference type="GO" id="GO:0050832">
    <property type="term" value="P:defense response to fungus"/>
    <property type="evidence" value="ECO:0007669"/>
    <property type="project" value="UniProtKB-ARBA"/>
</dbReference>
<keyword evidence="2" id="KW-0805">Transcription regulation</keyword>
<evidence type="ECO:0000256" key="4">
    <source>
        <dbReference type="ARBA" id="ARBA00023163"/>
    </source>
</evidence>
<dbReference type="GO" id="GO:0042742">
    <property type="term" value="P:defense response to bacterium"/>
    <property type="evidence" value="ECO:0007669"/>
    <property type="project" value="UniProtKB-ARBA"/>
</dbReference>
<evidence type="ECO:0000256" key="3">
    <source>
        <dbReference type="ARBA" id="ARBA00023125"/>
    </source>
</evidence>
<dbReference type="PANTHER" id="PTHR31429">
    <property type="entry name" value="WRKY TRANSCRIPTION FACTOR 36-RELATED"/>
    <property type="match status" value="1"/>
</dbReference>
<keyword evidence="3" id="KW-0238">DNA-binding</keyword>
<dbReference type="GO" id="GO:0003700">
    <property type="term" value="F:DNA-binding transcription factor activity"/>
    <property type="evidence" value="ECO:0007669"/>
    <property type="project" value="InterPro"/>
</dbReference>
<dbReference type="EMBL" id="MW321454">
    <property type="protein sequence ID" value="QWQ79533.1"/>
    <property type="molecule type" value="mRNA"/>
</dbReference>
<feature type="domain" description="WRKY" evidence="6">
    <location>
        <begin position="156"/>
        <end position="222"/>
    </location>
</feature>
<dbReference type="InterPro" id="IPR003657">
    <property type="entry name" value="WRKY_dom"/>
</dbReference>
<dbReference type="GO" id="GO:0005634">
    <property type="term" value="C:nucleus"/>
    <property type="evidence" value="ECO:0007669"/>
    <property type="project" value="UniProtKB-SubCell"/>
</dbReference>
<dbReference type="AlphaFoldDB" id="A0A8F1NP26"/>
<dbReference type="Pfam" id="PF03106">
    <property type="entry name" value="WRKY"/>
    <property type="match status" value="1"/>
</dbReference>